<dbReference type="InterPro" id="IPR022028">
    <property type="entry name" value="DUF3604"/>
</dbReference>
<gene>
    <name evidence="2" type="ORF">ACFORG_03700</name>
</gene>
<keyword evidence="3" id="KW-1185">Reference proteome</keyword>
<evidence type="ECO:0000256" key="1">
    <source>
        <dbReference type="SAM" id="SignalP"/>
    </source>
</evidence>
<dbReference type="RefSeq" id="WP_386734045.1">
    <property type="nucleotide sequence ID" value="NZ_JBHRXI010000002.1"/>
</dbReference>
<dbReference type="Proteomes" id="UP001595629">
    <property type="component" value="Unassembled WGS sequence"/>
</dbReference>
<organism evidence="2 3">
    <name type="scientific">Lutimaribacter marinistellae</name>
    <dbReference type="NCBI Taxonomy" id="1820329"/>
    <lineage>
        <taxon>Bacteria</taxon>
        <taxon>Pseudomonadati</taxon>
        <taxon>Pseudomonadota</taxon>
        <taxon>Alphaproteobacteria</taxon>
        <taxon>Rhodobacterales</taxon>
        <taxon>Roseobacteraceae</taxon>
        <taxon>Lutimaribacter</taxon>
    </lineage>
</organism>
<keyword evidence="1" id="KW-0732">Signal</keyword>
<proteinExistence type="predicted"/>
<feature type="signal peptide" evidence="1">
    <location>
        <begin position="1"/>
        <end position="23"/>
    </location>
</feature>
<dbReference type="InterPro" id="IPR016195">
    <property type="entry name" value="Pol/histidinol_Pase-like"/>
</dbReference>
<dbReference type="Pfam" id="PF12228">
    <property type="entry name" value="DUF3604"/>
    <property type="match status" value="1"/>
</dbReference>
<feature type="chain" id="PRO_5046202005" evidence="1">
    <location>
        <begin position="24"/>
        <end position="633"/>
    </location>
</feature>
<dbReference type="Gene3D" id="3.20.20.140">
    <property type="entry name" value="Metal-dependent hydrolases"/>
    <property type="match status" value="1"/>
</dbReference>
<evidence type="ECO:0000313" key="3">
    <source>
        <dbReference type="Proteomes" id="UP001595629"/>
    </source>
</evidence>
<sequence>MTRPLHLTTLATCTVFLPLATLAQELPGLRPGMDVEYSPYLQEDFPNQVFFGDTHLHTSFSADAGLVGATTTPDDAFRFAKGEEVTSSNGIPARLRRPLDWLVVTDHAENLGIPAALAADDPVLTDTEWGAQLAEIAAPGTEEAMIASYEFWMQATFAGTDPLAGTPFGQTMWEVATEAAERHNDPGAFTAFIGFEWTSQPNGSNMHRNIIYRDGKDLADQKVPISSYDTDDPEMLWDWMEDYETATGGRMLAIPHGGNLSNGLMFDDITLSGQPLTADYAQRRMQYEPLYEITQMKGDGETHPMLSVDDDFADYGTWDKGSFGPDPKTPEMLPKEYARSAWMRGIAYEAELGTNPFKFGVVGSTDAHTGLSTAGENNFFGKVALVEPTGDPIRYEETITGRATPDPSDDLTHADALASGLAAVWARENTREALFDAMERKEVYATTGTRLRVRVFGGWGFTAEDMDRSDFAAYGYKEGVPMGGDLSAAPEGTAPTFLIRALRDPDGANLDRIQVVKGWTTSEGPQERVYDVAWSDDRVPGTDGKLPPVGDTADASTATYTNAIGAPVLGAFWQDPEFDPTQRAFYYIRVIEIPTPRWTTYDSVFFGIELPGTIAASHQERAYTSPIWFTPQS</sequence>
<comment type="caution">
    <text evidence="2">The sequence shown here is derived from an EMBL/GenBank/DDBJ whole genome shotgun (WGS) entry which is preliminary data.</text>
</comment>
<evidence type="ECO:0000313" key="2">
    <source>
        <dbReference type="EMBL" id="MFC3612856.1"/>
    </source>
</evidence>
<dbReference type="SUPFAM" id="SSF89550">
    <property type="entry name" value="PHP domain-like"/>
    <property type="match status" value="1"/>
</dbReference>
<dbReference type="EMBL" id="JBHRXI010000002">
    <property type="protein sequence ID" value="MFC3612856.1"/>
    <property type="molecule type" value="Genomic_DNA"/>
</dbReference>
<reference evidence="3" key="1">
    <citation type="journal article" date="2019" name="Int. J. Syst. Evol. Microbiol.">
        <title>The Global Catalogue of Microorganisms (GCM) 10K type strain sequencing project: providing services to taxonomists for standard genome sequencing and annotation.</title>
        <authorList>
            <consortium name="The Broad Institute Genomics Platform"/>
            <consortium name="The Broad Institute Genome Sequencing Center for Infectious Disease"/>
            <person name="Wu L."/>
            <person name="Ma J."/>
        </authorList>
    </citation>
    <scope>NUCLEOTIDE SEQUENCE [LARGE SCALE GENOMIC DNA]</scope>
    <source>
        <strain evidence="3">KCTC 42911</strain>
    </source>
</reference>
<name>A0ABV7TB92_9RHOB</name>
<protein>
    <submittedName>
        <fullName evidence="2">DUF3604 domain-containing protein</fullName>
    </submittedName>
</protein>
<accession>A0ABV7TB92</accession>